<reference evidence="1 2" key="1">
    <citation type="journal article" date="2017" name="Int. J. Syst. Evol. Microbiol.">
        <title>Mycobacterium talmoniae sp. nov., a slowly growing mycobacterium isolated from human respiratory samples.</title>
        <authorList>
            <person name="Davidson R.M."/>
            <person name="DeGroote M.A."/>
            <person name="Marola J.L."/>
            <person name="Buss S."/>
            <person name="Jones V."/>
            <person name="McNeil M.R."/>
            <person name="Freifeld A.G."/>
            <person name="Elaine Epperson L."/>
            <person name="Hasan N.A."/>
            <person name="Jackson M."/>
            <person name="Iwen P.C."/>
            <person name="Salfinger M."/>
            <person name="Strong M."/>
        </authorList>
    </citation>
    <scope>NUCLEOTIDE SEQUENCE [LARGE SCALE GENOMIC DNA]</scope>
    <source>
        <strain evidence="1 2">ATCC BAA-2683</strain>
    </source>
</reference>
<organism evidence="1 2">
    <name type="scientific">Mycobacterium talmoniae</name>
    <dbReference type="NCBI Taxonomy" id="1858794"/>
    <lineage>
        <taxon>Bacteria</taxon>
        <taxon>Bacillati</taxon>
        <taxon>Actinomycetota</taxon>
        <taxon>Actinomycetes</taxon>
        <taxon>Mycobacteriales</taxon>
        <taxon>Mycobacteriaceae</taxon>
        <taxon>Mycobacterium</taxon>
    </lineage>
</organism>
<name>A0A2S8BDF3_9MYCO</name>
<evidence type="ECO:0000313" key="2">
    <source>
        <dbReference type="Proteomes" id="UP000238296"/>
    </source>
</evidence>
<comment type="caution">
    <text evidence="1">The sequence shown here is derived from an EMBL/GenBank/DDBJ whole genome shotgun (WGS) entry which is preliminary data.</text>
</comment>
<dbReference type="Proteomes" id="UP000238296">
    <property type="component" value="Unassembled WGS sequence"/>
</dbReference>
<dbReference type="AlphaFoldDB" id="A0A2S8BDF3"/>
<protein>
    <submittedName>
        <fullName evidence="1">Uncharacterized protein</fullName>
    </submittedName>
</protein>
<gene>
    <name evidence="1" type="ORF">C1Y40_05169</name>
</gene>
<evidence type="ECO:0000313" key="1">
    <source>
        <dbReference type="EMBL" id="PQM44673.1"/>
    </source>
</evidence>
<sequence>MTSYPGGDTIGIVTKTSTGQVDSLNQPITVESVVWVYGCVFDIYSRGPIEQQSDTVSSEERAWAFLPYVVTAAGAGIPIVDDSGNPVLDGNGNQVLVTSVSNSCWLRPKRPNALSQRDYKVLGQPEIEYDMDGEPDHAWIVCEWRAG</sequence>
<accession>A0A2S8BDF3</accession>
<dbReference type="EMBL" id="PPEA01000738">
    <property type="protein sequence ID" value="PQM44673.1"/>
    <property type="molecule type" value="Genomic_DNA"/>
</dbReference>
<proteinExistence type="predicted"/>